<feature type="domain" description="RNA polymerase sigma factor 70 region 4 type 2" evidence="6">
    <location>
        <begin position="124"/>
        <end position="176"/>
    </location>
</feature>
<reference evidence="7 8" key="1">
    <citation type="journal article" date="2013" name="Int. J. Syst. Evol. Microbiol.">
        <title>Roseomonas aerophila sp. nov., isolated from air.</title>
        <authorList>
            <person name="Kim S.J."/>
            <person name="Weon H.Y."/>
            <person name="Ahn J.H."/>
            <person name="Hong S.B."/>
            <person name="Seok S.J."/>
            <person name="Whang K.S."/>
            <person name="Kwon S.W."/>
        </authorList>
    </citation>
    <scope>NUCLEOTIDE SEQUENCE [LARGE SCALE GENOMIC DNA]</scope>
    <source>
        <strain evidence="7 8">NBRC 108923</strain>
    </source>
</reference>
<organism evidence="7 8">
    <name type="scientific">Teichococcus aerophilus</name>
    <dbReference type="NCBI Taxonomy" id="1224513"/>
    <lineage>
        <taxon>Bacteria</taxon>
        <taxon>Pseudomonadati</taxon>
        <taxon>Pseudomonadota</taxon>
        <taxon>Alphaproteobacteria</taxon>
        <taxon>Acetobacterales</taxon>
        <taxon>Roseomonadaceae</taxon>
        <taxon>Roseomonas</taxon>
    </lineage>
</organism>
<dbReference type="Pfam" id="PF08281">
    <property type="entry name" value="Sigma70_r4_2"/>
    <property type="match status" value="1"/>
</dbReference>
<dbReference type="Pfam" id="PF04542">
    <property type="entry name" value="Sigma70_r2"/>
    <property type="match status" value="1"/>
</dbReference>
<accession>A0ABR7RH60</accession>
<evidence type="ECO:0000256" key="1">
    <source>
        <dbReference type="ARBA" id="ARBA00010641"/>
    </source>
</evidence>
<comment type="similarity">
    <text evidence="1">Belongs to the sigma-70 factor family. ECF subfamily.</text>
</comment>
<dbReference type="InterPro" id="IPR013324">
    <property type="entry name" value="RNA_pol_sigma_r3/r4-like"/>
</dbReference>
<dbReference type="InterPro" id="IPR039425">
    <property type="entry name" value="RNA_pol_sigma-70-like"/>
</dbReference>
<dbReference type="Gene3D" id="1.10.10.10">
    <property type="entry name" value="Winged helix-like DNA-binding domain superfamily/Winged helix DNA-binding domain"/>
    <property type="match status" value="1"/>
</dbReference>
<dbReference type="InterPro" id="IPR007627">
    <property type="entry name" value="RNA_pol_sigma70_r2"/>
</dbReference>
<dbReference type="SUPFAM" id="SSF88659">
    <property type="entry name" value="Sigma3 and sigma4 domains of RNA polymerase sigma factors"/>
    <property type="match status" value="1"/>
</dbReference>
<keyword evidence="2" id="KW-0805">Transcription regulation</keyword>
<sequence>MLMSVAPRPENHAALLMAIAQRQDRQAFATLFHAYAPRLKAWLQRGGAEPNQAEEMAQETMLAVWRKAGMYDPARSEPGTWIFAIARNLRLDALRRARLAVEEPEDTHPVALADAILATEQRAQRLRDAITQLPAEQAEALHLAFFEEFSHSRMEARLGVPLGTVKSRLRLAMARLRIALQDRI</sequence>
<evidence type="ECO:0000259" key="5">
    <source>
        <dbReference type="Pfam" id="PF04542"/>
    </source>
</evidence>
<dbReference type="NCBIfam" id="TIGR02937">
    <property type="entry name" value="sigma70-ECF"/>
    <property type="match status" value="1"/>
</dbReference>
<evidence type="ECO:0000256" key="3">
    <source>
        <dbReference type="ARBA" id="ARBA00023082"/>
    </source>
</evidence>
<evidence type="ECO:0000313" key="7">
    <source>
        <dbReference type="EMBL" id="MBC9205651.1"/>
    </source>
</evidence>
<gene>
    <name evidence="7" type="ORF">IBL26_02285</name>
</gene>
<proteinExistence type="inferred from homology"/>
<dbReference type="InterPro" id="IPR013325">
    <property type="entry name" value="RNA_pol_sigma_r2"/>
</dbReference>
<feature type="domain" description="RNA polymerase sigma-70 region 2" evidence="5">
    <location>
        <begin position="31"/>
        <end position="98"/>
    </location>
</feature>
<protein>
    <submittedName>
        <fullName evidence="7">Sigma-70 family RNA polymerase sigma factor</fullName>
    </submittedName>
</protein>
<dbReference type="SUPFAM" id="SSF88946">
    <property type="entry name" value="Sigma2 domain of RNA polymerase sigma factors"/>
    <property type="match status" value="1"/>
</dbReference>
<keyword evidence="8" id="KW-1185">Reference proteome</keyword>
<keyword evidence="3" id="KW-0731">Sigma factor</keyword>
<dbReference type="InterPro" id="IPR014284">
    <property type="entry name" value="RNA_pol_sigma-70_dom"/>
</dbReference>
<evidence type="ECO:0000256" key="2">
    <source>
        <dbReference type="ARBA" id="ARBA00023015"/>
    </source>
</evidence>
<keyword evidence="4" id="KW-0804">Transcription</keyword>
<comment type="caution">
    <text evidence="7">The sequence shown here is derived from an EMBL/GenBank/DDBJ whole genome shotgun (WGS) entry which is preliminary data.</text>
</comment>
<dbReference type="EMBL" id="JACTVA010000002">
    <property type="protein sequence ID" value="MBC9205651.1"/>
    <property type="molecule type" value="Genomic_DNA"/>
</dbReference>
<dbReference type="CDD" id="cd06171">
    <property type="entry name" value="Sigma70_r4"/>
    <property type="match status" value="1"/>
</dbReference>
<dbReference type="PANTHER" id="PTHR43133:SF62">
    <property type="entry name" value="RNA POLYMERASE SIGMA FACTOR SIGZ"/>
    <property type="match status" value="1"/>
</dbReference>
<evidence type="ECO:0000259" key="6">
    <source>
        <dbReference type="Pfam" id="PF08281"/>
    </source>
</evidence>
<dbReference type="InterPro" id="IPR036388">
    <property type="entry name" value="WH-like_DNA-bd_sf"/>
</dbReference>
<name>A0ABR7RH60_9PROT</name>
<dbReference type="PANTHER" id="PTHR43133">
    <property type="entry name" value="RNA POLYMERASE ECF-TYPE SIGMA FACTO"/>
    <property type="match status" value="1"/>
</dbReference>
<evidence type="ECO:0000313" key="8">
    <source>
        <dbReference type="Proteomes" id="UP000626026"/>
    </source>
</evidence>
<dbReference type="Proteomes" id="UP000626026">
    <property type="component" value="Unassembled WGS sequence"/>
</dbReference>
<dbReference type="Gene3D" id="1.10.1740.10">
    <property type="match status" value="1"/>
</dbReference>
<evidence type="ECO:0000256" key="4">
    <source>
        <dbReference type="ARBA" id="ARBA00023163"/>
    </source>
</evidence>
<dbReference type="InterPro" id="IPR013249">
    <property type="entry name" value="RNA_pol_sigma70_r4_t2"/>
</dbReference>